<keyword evidence="7" id="KW-0032">Aminotransferase</keyword>
<dbReference type="NCBIfam" id="TIGR04350">
    <property type="entry name" value="C_S_lyase_PatB"/>
    <property type="match status" value="1"/>
</dbReference>
<dbReference type="InterPro" id="IPR015421">
    <property type="entry name" value="PyrdxlP-dep_Trfase_major"/>
</dbReference>
<dbReference type="RefSeq" id="WP_262396238.1">
    <property type="nucleotide sequence ID" value="NZ_JACRTD010000014.1"/>
</dbReference>
<evidence type="ECO:0000256" key="1">
    <source>
        <dbReference type="ARBA" id="ARBA00001933"/>
    </source>
</evidence>
<evidence type="ECO:0000313" key="7">
    <source>
        <dbReference type="EMBL" id="MBC8586518.1"/>
    </source>
</evidence>
<proteinExistence type="inferred from homology"/>
<comment type="similarity">
    <text evidence="5">Belongs to the class-II pyridoxal-phosphate-dependent aminotransferase family. MalY/PatB cystathionine beta-lyase subfamily.</text>
</comment>
<keyword evidence="8" id="KW-1185">Reference proteome</keyword>
<evidence type="ECO:0000256" key="2">
    <source>
        <dbReference type="ARBA" id="ARBA00012224"/>
    </source>
</evidence>
<keyword evidence="3" id="KW-0663">Pyridoxal phosphate</keyword>
<dbReference type="PANTHER" id="PTHR43525:SF1">
    <property type="entry name" value="PROTEIN MALY"/>
    <property type="match status" value="1"/>
</dbReference>
<dbReference type="Proteomes" id="UP000623678">
    <property type="component" value="Unassembled WGS sequence"/>
</dbReference>
<evidence type="ECO:0000313" key="8">
    <source>
        <dbReference type="Proteomes" id="UP000623678"/>
    </source>
</evidence>
<dbReference type="InterPro" id="IPR027619">
    <property type="entry name" value="C-S_lyase_PatB-like"/>
</dbReference>
<name>A0A926EN31_9FIRM</name>
<keyword evidence="7" id="KW-0808">Transferase</keyword>
<comment type="cofactor">
    <cofactor evidence="1">
        <name>pyridoxal 5'-phosphate</name>
        <dbReference type="ChEBI" id="CHEBI:597326"/>
    </cofactor>
</comment>
<evidence type="ECO:0000256" key="3">
    <source>
        <dbReference type="ARBA" id="ARBA00022898"/>
    </source>
</evidence>
<dbReference type="EC" id="4.4.1.13" evidence="2"/>
<dbReference type="InterPro" id="IPR004839">
    <property type="entry name" value="Aminotransferase_I/II_large"/>
</dbReference>
<comment type="caution">
    <text evidence="7">The sequence shown here is derived from an EMBL/GenBank/DDBJ whole genome shotgun (WGS) entry which is preliminary data.</text>
</comment>
<dbReference type="GO" id="GO:0030170">
    <property type="term" value="F:pyridoxal phosphate binding"/>
    <property type="evidence" value="ECO:0007669"/>
    <property type="project" value="InterPro"/>
</dbReference>
<organism evidence="7 8">
    <name type="scientific">Youxingia wuxianensis</name>
    <dbReference type="NCBI Taxonomy" id="2763678"/>
    <lineage>
        <taxon>Bacteria</taxon>
        <taxon>Bacillati</taxon>
        <taxon>Bacillota</taxon>
        <taxon>Clostridia</taxon>
        <taxon>Eubacteriales</taxon>
        <taxon>Oscillospiraceae</taxon>
        <taxon>Youxingia</taxon>
    </lineage>
</organism>
<dbReference type="AlphaFoldDB" id="A0A926EN31"/>
<evidence type="ECO:0000256" key="5">
    <source>
        <dbReference type="ARBA" id="ARBA00037974"/>
    </source>
</evidence>
<dbReference type="PANTHER" id="PTHR43525">
    <property type="entry name" value="PROTEIN MALY"/>
    <property type="match status" value="1"/>
</dbReference>
<dbReference type="EMBL" id="JACRTD010000014">
    <property type="protein sequence ID" value="MBC8586518.1"/>
    <property type="molecule type" value="Genomic_DNA"/>
</dbReference>
<dbReference type="GO" id="GO:0008483">
    <property type="term" value="F:transaminase activity"/>
    <property type="evidence" value="ECO:0007669"/>
    <property type="project" value="UniProtKB-KW"/>
</dbReference>
<evidence type="ECO:0000256" key="4">
    <source>
        <dbReference type="ARBA" id="ARBA00023239"/>
    </source>
</evidence>
<reference evidence="7" key="1">
    <citation type="submission" date="2020-08" db="EMBL/GenBank/DDBJ databases">
        <title>Genome public.</title>
        <authorList>
            <person name="Liu C."/>
            <person name="Sun Q."/>
        </authorList>
    </citation>
    <scope>NUCLEOTIDE SEQUENCE</scope>
    <source>
        <strain evidence="7">NSJ-64</strain>
    </source>
</reference>
<dbReference type="InterPro" id="IPR015424">
    <property type="entry name" value="PyrdxlP-dep_Trfase"/>
</dbReference>
<dbReference type="CDD" id="cd00609">
    <property type="entry name" value="AAT_like"/>
    <property type="match status" value="1"/>
</dbReference>
<dbReference type="SUPFAM" id="SSF53383">
    <property type="entry name" value="PLP-dependent transferases"/>
    <property type="match status" value="1"/>
</dbReference>
<dbReference type="Gene3D" id="3.40.640.10">
    <property type="entry name" value="Type I PLP-dependent aspartate aminotransferase-like (Major domain)"/>
    <property type="match status" value="1"/>
</dbReference>
<sequence length="395" mass="45113">MKYDFDTLVERRGTYSLKWDVGENELPMWVADMDFKTAPEIIAAVEQRAKHGVFGYSVLPEEWRQAVIGWWETRHHFLLRREWLLFCSGVIPAISSAVRKFTAPGDHVLVQPPVYNVFFNCIANNGREILENRLIYDGENYQMDFEDLERKLAEPRTTMMILCNPHNPVGKLWDKQTLEKVGELCWKHHVLVISDEIHCDMTAPGQEYIPFASAGEKCRDNSITCAAPTKTFNFAGLQSAVVIVPEKVLREKMECALDADEIGSPNVFAPLAAIAAYTEGAPWLDALREYVFENKRLARQFLEREIPQIKALVSPASYLLWLDCAGASSNSTQLQSYLRRETGLYLTDGKQYRADGSFLRMNIACPREILSDGLERLRRGIVKLQANPQKQEYEL</sequence>
<dbReference type="GO" id="GO:0047804">
    <property type="term" value="F:cysteine-S-conjugate beta-lyase activity"/>
    <property type="evidence" value="ECO:0007669"/>
    <property type="project" value="UniProtKB-EC"/>
</dbReference>
<keyword evidence="4" id="KW-0456">Lyase</keyword>
<protein>
    <recommendedName>
        <fullName evidence="2">cysteine-S-conjugate beta-lyase</fullName>
        <ecNumber evidence="2">4.4.1.13</ecNumber>
    </recommendedName>
</protein>
<evidence type="ECO:0000259" key="6">
    <source>
        <dbReference type="Pfam" id="PF00155"/>
    </source>
</evidence>
<dbReference type="InterPro" id="IPR015422">
    <property type="entry name" value="PyrdxlP-dep_Trfase_small"/>
</dbReference>
<gene>
    <name evidence="7" type="ORF">H8705_13110</name>
</gene>
<feature type="domain" description="Aminotransferase class I/classII large" evidence="6">
    <location>
        <begin position="32"/>
        <end position="376"/>
    </location>
</feature>
<dbReference type="InterPro" id="IPR051798">
    <property type="entry name" value="Class-II_PLP-Dep_Aminotrans"/>
</dbReference>
<dbReference type="Pfam" id="PF00155">
    <property type="entry name" value="Aminotran_1_2"/>
    <property type="match status" value="1"/>
</dbReference>
<accession>A0A926EN31</accession>
<dbReference type="Gene3D" id="3.90.1150.10">
    <property type="entry name" value="Aspartate Aminotransferase, domain 1"/>
    <property type="match status" value="1"/>
</dbReference>